<keyword evidence="5" id="KW-0408">Iron</keyword>
<dbReference type="PANTHER" id="PTHR30468:SF1">
    <property type="entry name" value="ALPHA-KETOGLUTARATE-DEPENDENT SULFONATE DIOXYGENASE"/>
    <property type="match status" value="1"/>
</dbReference>
<evidence type="ECO:0000259" key="6">
    <source>
        <dbReference type="Pfam" id="PF02668"/>
    </source>
</evidence>
<dbReference type="GO" id="GO:0016706">
    <property type="term" value="F:2-oxoglutarate-dependent dioxygenase activity"/>
    <property type="evidence" value="ECO:0007669"/>
    <property type="project" value="TreeGrafter"/>
</dbReference>
<name>A0A0F4U1K9_PSEFL</name>
<feature type="domain" description="TauD/TfdA-like" evidence="6">
    <location>
        <begin position="37"/>
        <end position="313"/>
    </location>
</feature>
<evidence type="ECO:0000256" key="3">
    <source>
        <dbReference type="ARBA" id="ARBA00022964"/>
    </source>
</evidence>
<reference evidence="7 8" key="1">
    <citation type="submission" date="2015-03" db="EMBL/GenBank/DDBJ databases">
        <title>Comparative genomics of Pseudomonas insights into diversity of traits involved in vanlence and defense.</title>
        <authorList>
            <person name="Qin Y."/>
        </authorList>
    </citation>
    <scope>NUCLEOTIDE SEQUENCE [LARGE SCALE GENOMIC DNA]</scope>
    <source>
        <strain evidence="7 8">C8</strain>
    </source>
</reference>
<dbReference type="PATRIC" id="fig|294.132.peg.2005"/>
<evidence type="ECO:0000256" key="5">
    <source>
        <dbReference type="ARBA" id="ARBA00023004"/>
    </source>
</evidence>
<keyword evidence="2" id="KW-0479">Metal-binding</keyword>
<dbReference type="OrthoDB" id="581608at2"/>
<dbReference type="GO" id="GO:0005737">
    <property type="term" value="C:cytoplasm"/>
    <property type="evidence" value="ECO:0007669"/>
    <property type="project" value="TreeGrafter"/>
</dbReference>
<proteinExistence type="inferred from homology"/>
<protein>
    <submittedName>
        <fullName evidence="7">Taurine dioxygenase</fullName>
    </submittedName>
</protein>
<keyword evidence="4" id="KW-0560">Oxidoreductase</keyword>
<evidence type="ECO:0000256" key="1">
    <source>
        <dbReference type="ARBA" id="ARBA00005896"/>
    </source>
</evidence>
<dbReference type="PANTHER" id="PTHR30468">
    <property type="entry name" value="ALPHA-KETOGLUTARATE-DEPENDENT SULFONATE DIOXYGENASE"/>
    <property type="match status" value="1"/>
</dbReference>
<dbReference type="Proteomes" id="UP000033588">
    <property type="component" value="Unassembled WGS sequence"/>
</dbReference>
<sequence>MTKVAATQDTPTPLTPSAPAIIRSSVRQHSIKVQICSPAIGAELSNINLADAAQDPELIAQIRALWLKHKVLFFRDQDITPMEQQHFAAQFGELEGHPLAPSHPEADKLLMLYRNLDPGKPKSFVEKASRENLWHTDVTFKQAPPRGAILRCEQGPESGGDTLWSNMVMAYANLPESIKQRIEGLYAKHSADQTFGAQLPREQRHAMAAKNPAAEHPVVLVHPETGEKVLFVNSAFTTHFSNFFNFEDIRYGQDFMPEAHHLMNYLTSQAAIPEYQVRLKWRTNTIAMWDNLQVQHYAVADYGNAPRKMLRATLAGTALS</sequence>
<comment type="caution">
    <text evidence="7">The sequence shown here is derived from an EMBL/GenBank/DDBJ whole genome shotgun (WGS) entry which is preliminary data.</text>
</comment>
<comment type="similarity">
    <text evidence="1">Belongs to the TfdA dioxygenase family.</text>
</comment>
<evidence type="ECO:0000313" key="7">
    <source>
        <dbReference type="EMBL" id="KJZ50633.1"/>
    </source>
</evidence>
<dbReference type="SUPFAM" id="SSF51197">
    <property type="entry name" value="Clavaminate synthase-like"/>
    <property type="match status" value="1"/>
</dbReference>
<dbReference type="Pfam" id="PF02668">
    <property type="entry name" value="TauD"/>
    <property type="match status" value="1"/>
</dbReference>
<dbReference type="InterPro" id="IPR003819">
    <property type="entry name" value="TauD/TfdA-like"/>
</dbReference>
<organism evidence="7 8">
    <name type="scientific">Pseudomonas fluorescens</name>
    <dbReference type="NCBI Taxonomy" id="294"/>
    <lineage>
        <taxon>Bacteria</taxon>
        <taxon>Pseudomonadati</taxon>
        <taxon>Pseudomonadota</taxon>
        <taxon>Gammaproteobacteria</taxon>
        <taxon>Pseudomonadales</taxon>
        <taxon>Pseudomonadaceae</taxon>
        <taxon>Pseudomonas</taxon>
    </lineage>
</organism>
<evidence type="ECO:0000256" key="4">
    <source>
        <dbReference type="ARBA" id="ARBA00023002"/>
    </source>
</evidence>
<dbReference type="AlphaFoldDB" id="A0A0F4U1K9"/>
<gene>
    <name evidence="7" type="ORF">VC35_00135</name>
</gene>
<dbReference type="GO" id="GO:0046872">
    <property type="term" value="F:metal ion binding"/>
    <property type="evidence" value="ECO:0007669"/>
    <property type="project" value="UniProtKB-KW"/>
</dbReference>
<dbReference type="InterPro" id="IPR042098">
    <property type="entry name" value="TauD-like_sf"/>
</dbReference>
<accession>A0A0F4U1K9</accession>
<evidence type="ECO:0000313" key="8">
    <source>
        <dbReference type="Proteomes" id="UP000033588"/>
    </source>
</evidence>
<keyword evidence="3 7" id="KW-0223">Dioxygenase</keyword>
<evidence type="ECO:0000256" key="2">
    <source>
        <dbReference type="ARBA" id="ARBA00022723"/>
    </source>
</evidence>
<dbReference type="InterPro" id="IPR051323">
    <property type="entry name" value="AtsK-like"/>
</dbReference>
<dbReference type="Gene3D" id="3.60.130.10">
    <property type="entry name" value="Clavaminate synthase-like"/>
    <property type="match status" value="1"/>
</dbReference>
<dbReference type="EMBL" id="LACC01000002">
    <property type="protein sequence ID" value="KJZ50633.1"/>
    <property type="molecule type" value="Genomic_DNA"/>
</dbReference>